<evidence type="ECO:0000313" key="2">
    <source>
        <dbReference type="Proteomes" id="UP001152320"/>
    </source>
</evidence>
<gene>
    <name evidence="1" type="ORF">HOLleu_16027</name>
</gene>
<accession>A0A9Q1C4M9</accession>
<protein>
    <submittedName>
        <fullName evidence="1">Uncharacterized protein</fullName>
    </submittedName>
</protein>
<dbReference type="AlphaFoldDB" id="A0A9Q1C4M9"/>
<organism evidence="1 2">
    <name type="scientific">Holothuria leucospilota</name>
    <name type="common">Black long sea cucumber</name>
    <name type="synonym">Mertensiothuria leucospilota</name>
    <dbReference type="NCBI Taxonomy" id="206669"/>
    <lineage>
        <taxon>Eukaryota</taxon>
        <taxon>Metazoa</taxon>
        <taxon>Echinodermata</taxon>
        <taxon>Eleutherozoa</taxon>
        <taxon>Echinozoa</taxon>
        <taxon>Holothuroidea</taxon>
        <taxon>Aspidochirotacea</taxon>
        <taxon>Aspidochirotida</taxon>
        <taxon>Holothuriidae</taxon>
        <taxon>Holothuria</taxon>
    </lineage>
</organism>
<comment type="caution">
    <text evidence="1">The sequence shown here is derived from an EMBL/GenBank/DDBJ whole genome shotgun (WGS) entry which is preliminary data.</text>
</comment>
<dbReference type="Proteomes" id="UP001152320">
    <property type="component" value="Chromosome 7"/>
</dbReference>
<keyword evidence="2" id="KW-1185">Reference proteome</keyword>
<name>A0A9Q1C4M9_HOLLE</name>
<proteinExistence type="predicted"/>
<dbReference type="EMBL" id="JAIZAY010000007">
    <property type="protein sequence ID" value="KAJ8038567.1"/>
    <property type="molecule type" value="Genomic_DNA"/>
</dbReference>
<sequence length="95" mass="10847">MENIAGENGKIGFQNVKGDHKHSVGKFLEWCNESGLQNSAEATPEDFLAYFNKQAFKSQQTRYKHLNDISPYLTRITDNDKKIIREQLKKGKDSG</sequence>
<evidence type="ECO:0000313" key="1">
    <source>
        <dbReference type="EMBL" id="KAJ8038567.1"/>
    </source>
</evidence>
<reference evidence="1" key="1">
    <citation type="submission" date="2021-10" db="EMBL/GenBank/DDBJ databases">
        <title>Tropical sea cucumber genome reveals ecological adaptation and Cuvierian tubules defense mechanism.</title>
        <authorList>
            <person name="Chen T."/>
        </authorList>
    </citation>
    <scope>NUCLEOTIDE SEQUENCE</scope>
    <source>
        <strain evidence="1">Nanhai2018</strain>
        <tissue evidence="1">Muscle</tissue>
    </source>
</reference>